<name>A0ABR0XN79_REHGL</name>
<evidence type="ECO:0000313" key="1">
    <source>
        <dbReference type="EMBL" id="KAK6160604.1"/>
    </source>
</evidence>
<sequence length="207" mass="23299">MSNEITDNNMLHRFLDARLAIRAIASLCYSFWRCARHPLCSPAAVMLVTVLHRAALRLQNGALARPAYTPCYLSIAAAIYRALQPFGMGAAAPRTSSPCYCNVLWRTTALGPDAAVRPLPLCHYMYYYFKGTVDNVENKSYNLYHMIVLKNCISFKNKENVTCNKCNEVDVETIPIKSQPQSILRISRDFTTVALMPLWPPHGGLRK</sequence>
<evidence type="ECO:0000313" key="2">
    <source>
        <dbReference type="Proteomes" id="UP001318860"/>
    </source>
</evidence>
<comment type="caution">
    <text evidence="1">The sequence shown here is derived from an EMBL/GenBank/DDBJ whole genome shotgun (WGS) entry which is preliminary data.</text>
</comment>
<dbReference type="Proteomes" id="UP001318860">
    <property type="component" value="Unassembled WGS sequence"/>
</dbReference>
<organism evidence="1 2">
    <name type="scientific">Rehmannia glutinosa</name>
    <name type="common">Chinese foxglove</name>
    <dbReference type="NCBI Taxonomy" id="99300"/>
    <lineage>
        <taxon>Eukaryota</taxon>
        <taxon>Viridiplantae</taxon>
        <taxon>Streptophyta</taxon>
        <taxon>Embryophyta</taxon>
        <taxon>Tracheophyta</taxon>
        <taxon>Spermatophyta</taxon>
        <taxon>Magnoliopsida</taxon>
        <taxon>eudicotyledons</taxon>
        <taxon>Gunneridae</taxon>
        <taxon>Pentapetalae</taxon>
        <taxon>asterids</taxon>
        <taxon>lamiids</taxon>
        <taxon>Lamiales</taxon>
        <taxon>Orobanchaceae</taxon>
        <taxon>Rehmannieae</taxon>
        <taxon>Rehmannia</taxon>
    </lineage>
</organism>
<gene>
    <name evidence="1" type="ORF">DH2020_003985</name>
</gene>
<accession>A0ABR0XN79</accession>
<dbReference type="EMBL" id="JABTTQ020000003">
    <property type="protein sequence ID" value="KAK6160604.1"/>
    <property type="molecule type" value="Genomic_DNA"/>
</dbReference>
<reference evidence="1 2" key="1">
    <citation type="journal article" date="2021" name="Comput. Struct. Biotechnol. J.">
        <title>De novo genome assembly of the potent medicinal plant Rehmannia glutinosa using nanopore technology.</title>
        <authorList>
            <person name="Ma L."/>
            <person name="Dong C."/>
            <person name="Song C."/>
            <person name="Wang X."/>
            <person name="Zheng X."/>
            <person name="Niu Y."/>
            <person name="Chen S."/>
            <person name="Feng W."/>
        </authorList>
    </citation>
    <scope>NUCLEOTIDE SEQUENCE [LARGE SCALE GENOMIC DNA]</scope>
    <source>
        <strain evidence="1">DH-2019</strain>
    </source>
</reference>
<keyword evidence="2" id="KW-1185">Reference proteome</keyword>
<protein>
    <submittedName>
        <fullName evidence="1">Uncharacterized protein</fullName>
    </submittedName>
</protein>
<proteinExistence type="predicted"/>